<reference evidence="3" key="1">
    <citation type="journal article" date="2019" name="Int. J. Syst. Evol. Microbiol.">
        <title>The Global Catalogue of Microorganisms (GCM) 10K type strain sequencing project: providing services to taxonomists for standard genome sequencing and annotation.</title>
        <authorList>
            <consortium name="The Broad Institute Genomics Platform"/>
            <consortium name="The Broad Institute Genome Sequencing Center for Infectious Disease"/>
            <person name="Wu L."/>
            <person name="Ma J."/>
        </authorList>
    </citation>
    <scope>NUCLEOTIDE SEQUENCE [LARGE SCALE GENOMIC DNA]</scope>
    <source>
        <strain evidence="3">KCTC 3913</strain>
    </source>
</reference>
<dbReference type="Pfam" id="PF13443">
    <property type="entry name" value="HTH_26"/>
    <property type="match status" value="1"/>
</dbReference>
<dbReference type="EMBL" id="JBHUMF010000021">
    <property type="protein sequence ID" value="MFD2680905.1"/>
    <property type="molecule type" value="Genomic_DNA"/>
</dbReference>
<comment type="caution">
    <text evidence="2">The sequence shown here is derived from an EMBL/GenBank/DDBJ whole genome shotgun (WGS) entry which is preliminary data.</text>
</comment>
<accession>A0ABW5RRI8</accession>
<organism evidence="2 3">
    <name type="scientific">Bacillus seohaeanensis</name>
    <dbReference type="NCBI Taxonomy" id="284580"/>
    <lineage>
        <taxon>Bacteria</taxon>
        <taxon>Bacillati</taxon>
        <taxon>Bacillota</taxon>
        <taxon>Bacilli</taxon>
        <taxon>Bacillales</taxon>
        <taxon>Bacillaceae</taxon>
        <taxon>Bacillus</taxon>
    </lineage>
</organism>
<dbReference type="CDD" id="cd00093">
    <property type="entry name" value="HTH_XRE"/>
    <property type="match status" value="1"/>
</dbReference>
<feature type="domain" description="HTH cro/C1-type" evidence="1">
    <location>
        <begin position="24"/>
        <end position="87"/>
    </location>
</feature>
<evidence type="ECO:0000313" key="3">
    <source>
        <dbReference type="Proteomes" id="UP001597506"/>
    </source>
</evidence>
<evidence type="ECO:0000259" key="1">
    <source>
        <dbReference type="Pfam" id="PF13443"/>
    </source>
</evidence>
<dbReference type="SUPFAM" id="SSF47413">
    <property type="entry name" value="lambda repressor-like DNA-binding domains"/>
    <property type="match status" value="1"/>
</dbReference>
<keyword evidence="3" id="KW-1185">Reference proteome</keyword>
<dbReference type="Proteomes" id="UP001597506">
    <property type="component" value="Unassembled WGS sequence"/>
</dbReference>
<name>A0ABW5RRI8_9BACI</name>
<dbReference type="InterPro" id="IPR010982">
    <property type="entry name" value="Lambda_DNA-bd_dom_sf"/>
</dbReference>
<protein>
    <submittedName>
        <fullName evidence="2">Helix-turn-helix domain-containing protein</fullName>
    </submittedName>
</protein>
<dbReference type="Gene3D" id="1.10.260.40">
    <property type="entry name" value="lambda repressor-like DNA-binding domains"/>
    <property type="match status" value="1"/>
</dbReference>
<proteinExistence type="predicted"/>
<dbReference type="InterPro" id="IPR001387">
    <property type="entry name" value="Cro/C1-type_HTH"/>
</dbReference>
<sequence length="130" mass="14761">MIHQKTNAIVIETLEKFPHKVHIKLGKILRDRGMTQGDLHRLTGLRVATINELVNFKKKSLTVAHLIAIMVALRITDIRDLIEIEFDAEVISYFNEENKIMNNGFTPDLLKTSEQNVRRLVAGAHAGVHN</sequence>
<gene>
    <name evidence="2" type="ORF">ACFSUL_09135</name>
</gene>
<evidence type="ECO:0000313" key="2">
    <source>
        <dbReference type="EMBL" id="MFD2680905.1"/>
    </source>
</evidence>
<dbReference type="RefSeq" id="WP_377934707.1">
    <property type="nucleotide sequence ID" value="NZ_JBHUMF010000021.1"/>
</dbReference>